<feature type="region of interest" description="Disordered" evidence="1">
    <location>
        <begin position="1"/>
        <end position="86"/>
    </location>
</feature>
<evidence type="ECO:0000313" key="3">
    <source>
        <dbReference type="Proteomes" id="UP000199092"/>
    </source>
</evidence>
<dbReference type="EMBL" id="LT629749">
    <property type="protein sequence ID" value="SDT01392.1"/>
    <property type="molecule type" value="Genomic_DNA"/>
</dbReference>
<accession>A0A1H1WWK2</accession>
<keyword evidence="3" id="KW-1185">Reference proteome</keyword>
<gene>
    <name evidence="2" type="ORF">SAMN04488543_2845</name>
</gene>
<feature type="region of interest" description="Disordered" evidence="1">
    <location>
        <begin position="143"/>
        <end position="162"/>
    </location>
</feature>
<protein>
    <submittedName>
        <fullName evidence="2">Uncharacterized protein</fullName>
    </submittedName>
</protein>
<name>A0A1H1WWK2_9ACTN</name>
<evidence type="ECO:0000313" key="2">
    <source>
        <dbReference type="EMBL" id="SDT01392.1"/>
    </source>
</evidence>
<evidence type="ECO:0000256" key="1">
    <source>
        <dbReference type="SAM" id="MobiDB-lite"/>
    </source>
</evidence>
<feature type="compositionally biased region" description="Low complexity" evidence="1">
    <location>
        <begin position="39"/>
        <end position="71"/>
    </location>
</feature>
<proteinExistence type="predicted"/>
<dbReference type="Proteomes" id="UP000199092">
    <property type="component" value="Chromosome I"/>
</dbReference>
<dbReference type="RefSeq" id="WP_091413660.1">
    <property type="nucleotide sequence ID" value="NZ_LT629749.1"/>
</dbReference>
<dbReference type="OrthoDB" id="4629294at2"/>
<reference evidence="2 3" key="1">
    <citation type="submission" date="2016-10" db="EMBL/GenBank/DDBJ databases">
        <authorList>
            <person name="de Groot N.N."/>
        </authorList>
    </citation>
    <scope>NUCLEOTIDE SEQUENCE [LARGE SCALE GENOMIC DNA]</scope>
    <source>
        <strain evidence="2 3">DSM 21741</strain>
    </source>
</reference>
<sequence length="162" mass="17542">MTDGLSQLAARGRRTREIPPPRNPARSAPVQLTSVPELTTQEEPTAAPAPAVEAPTAEQAEAAETTEAARPATRRGLKPAPEPKARAKAELKVVTVYLEQDDDDFLETITHTGRTSQPKTAVSRSAVVRLALECLHTQMSPEQIVDELRPRGDTPGTGRKHR</sequence>
<organism evidence="2 3">
    <name type="scientific">Friedmanniella luteola</name>
    <dbReference type="NCBI Taxonomy" id="546871"/>
    <lineage>
        <taxon>Bacteria</taxon>
        <taxon>Bacillati</taxon>
        <taxon>Actinomycetota</taxon>
        <taxon>Actinomycetes</taxon>
        <taxon>Propionibacteriales</taxon>
        <taxon>Nocardioidaceae</taxon>
        <taxon>Friedmanniella</taxon>
    </lineage>
</organism>
<dbReference type="AlphaFoldDB" id="A0A1H1WWK2"/>